<dbReference type="HOGENOM" id="CLU_071577_0_0_5"/>
<reference evidence="1 2" key="1">
    <citation type="journal article" date="2006" name="Proc. Natl. Acad. Sci. U.S.A.">
        <title>The partitioned Rhizobium etli genome: genetic and metabolic redundancy in seven interacting replicons.</title>
        <authorList>
            <person name="Gonzalez V."/>
            <person name="Santamaria R.I."/>
            <person name="Bustos P."/>
            <person name="Hernandez-Gonzalez I."/>
            <person name="Medrano-Soto A."/>
            <person name="Moreno-Hagelsieb G."/>
            <person name="Janga S.C."/>
            <person name="Ramirez M.A."/>
            <person name="Jimenez-Jacinto V."/>
            <person name="Collado-Vides J."/>
            <person name="Davila G."/>
        </authorList>
    </citation>
    <scope>NUCLEOTIDE SEQUENCE [LARGE SCALE GENOMIC DNA]</scope>
    <source>
        <strain evidence="2">ATCC 51251 / DSM 11541 / JCM 21823 / NBRC 15573 / CFN 42</strain>
    </source>
</reference>
<protein>
    <submittedName>
        <fullName evidence="1">Hypothetical conserved protein</fullName>
    </submittedName>
</protein>
<proteinExistence type="predicted"/>
<name>Q2KAN1_RHIEC</name>
<evidence type="ECO:0000313" key="2">
    <source>
        <dbReference type="Proteomes" id="UP000001936"/>
    </source>
</evidence>
<sequence>MANSWDGVDLRNMIVEHEKLSFIQRYACLIGRFAAFDITAPNAGLRGEVEKSIMAFTAEQLAGNCSFLMSIRFLARQTRGMFDAGPRLARLLASHQRWLLTQTAYALHLEYDPRDPTSGFTAVRLTGRITAHKVASRNTVLAFIEELYTYRFITHTPGDERRRPRHFEPAIVSHQAMFTWIHVNLAALDLLDGGERAAFFQANPALMKLVQPRIARHCLEDAAWREPPEQVAQFLWTEAGGLVVDNFIARMEPEETEAGKFLVGRVETRALAADFMMSRTHLQRLLAKAAQRGCVGWHDEPRKTRLWISQGFVEEYSAWQAVKFAYVDEAFEWAKARIEELAV</sequence>
<organism evidence="1 2">
    <name type="scientific">Rhizobium etli (strain ATCC 51251 / DSM 11541 / JCM 21823 / NBRC 15573 / CFN 42)</name>
    <dbReference type="NCBI Taxonomy" id="347834"/>
    <lineage>
        <taxon>Bacteria</taxon>
        <taxon>Pseudomonadati</taxon>
        <taxon>Pseudomonadota</taxon>
        <taxon>Alphaproteobacteria</taxon>
        <taxon>Hyphomicrobiales</taxon>
        <taxon>Rhizobiaceae</taxon>
        <taxon>Rhizobium/Agrobacterium group</taxon>
        <taxon>Rhizobium</taxon>
    </lineage>
</organism>
<dbReference type="Proteomes" id="UP000001936">
    <property type="component" value="Chromosome"/>
</dbReference>
<dbReference type="AlphaFoldDB" id="Q2KAN1"/>
<accession>Q2KAN1</accession>
<gene>
    <name evidence="1" type="ordered locus">RHE_CH01300</name>
</gene>
<dbReference type="EMBL" id="CP000133">
    <property type="protein sequence ID" value="ABC90105.1"/>
    <property type="molecule type" value="Genomic_DNA"/>
</dbReference>
<keyword evidence="2" id="KW-1185">Reference proteome</keyword>
<evidence type="ECO:0000313" key="1">
    <source>
        <dbReference type="EMBL" id="ABC90105.1"/>
    </source>
</evidence>
<dbReference type="KEGG" id="ret:RHE_CH01300"/>
<dbReference type="eggNOG" id="ENOG5033RET">
    <property type="taxonomic scope" value="Bacteria"/>
</dbReference>